<dbReference type="Gramene" id="PRQ43780">
    <property type="protein sequence ID" value="PRQ43780"/>
    <property type="gene ID" value="RchiOBHm_Chr3g0472071"/>
</dbReference>
<evidence type="ECO:0000313" key="2">
    <source>
        <dbReference type="EMBL" id="PRQ43780.1"/>
    </source>
</evidence>
<keyword evidence="3" id="KW-1185">Reference proteome</keyword>
<protein>
    <submittedName>
        <fullName evidence="2">Uncharacterized protein</fullName>
    </submittedName>
</protein>
<accession>A0A2P6RBI5</accession>
<name>A0A2P6RBI5_ROSCH</name>
<dbReference type="EMBL" id="PDCK01000041">
    <property type="protein sequence ID" value="PRQ43780.1"/>
    <property type="molecule type" value="Genomic_DNA"/>
</dbReference>
<reference evidence="2 3" key="1">
    <citation type="journal article" date="2018" name="Nat. Genet.">
        <title>The Rosa genome provides new insights in the design of modern roses.</title>
        <authorList>
            <person name="Bendahmane M."/>
        </authorList>
    </citation>
    <scope>NUCLEOTIDE SEQUENCE [LARGE SCALE GENOMIC DNA]</scope>
    <source>
        <strain evidence="3">cv. Old Blush</strain>
    </source>
</reference>
<evidence type="ECO:0000313" key="3">
    <source>
        <dbReference type="Proteomes" id="UP000238479"/>
    </source>
</evidence>
<dbReference type="Proteomes" id="UP000238479">
    <property type="component" value="Chromosome 3"/>
</dbReference>
<gene>
    <name evidence="2" type="ORF">RchiOBHm_Chr3g0472071</name>
</gene>
<organism evidence="2 3">
    <name type="scientific">Rosa chinensis</name>
    <name type="common">China rose</name>
    <dbReference type="NCBI Taxonomy" id="74649"/>
    <lineage>
        <taxon>Eukaryota</taxon>
        <taxon>Viridiplantae</taxon>
        <taxon>Streptophyta</taxon>
        <taxon>Embryophyta</taxon>
        <taxon>Tracheophyta</taxon>
        <taxon>Spermatophyta</taxon>
        <taxon>Magnoliopsida</taxon>
        <taxon>eudicotyledons</taxon>
        <taxon>Gunneridae</taxon>
        <taxon>Pentapetalae</taxon>
        <taxon>rosids</taxon>
        <taxon>fabids</taxon>
        <taxon>Rosales</taxon>
        <taxon>Rosaceae</taxon>
        <taxon>Rosoideae</taxon>
        <taxon>Rosoideae incertae sedis</taxon>
        <taxon>Rosa</taxon>
    </lineage>
</organism>
<evidence type="ECO:0000256" key="1">
    <source>
        <dbReference type="SAM" id="Phobius"/>
    </source>
</evidence>
<keyword evidence="1" id="KW-1133">Transmembrane helix</keyword>
<feature type="transmembrane region" description="Helical" evidence="1">
    <location>
        <begin position="12"/>
        <end position="32"/>
    </location>
</feature>
<keyword evidence="1" id="KW-0472">Membrane</keyword>
<sequence>MLDLNHHHFNIYHVLGLITIPHSLFPTLTYTITPILFSLDFGIYYHSHTPHIWFLQGYGCFLYLLITISHLSPSI</sequence>
<comment type="caution">
    <text evidence="2">The sequence shown here is derived from an EMBL/GenBank/DDBJ whole genome shotgun (WGS) entry which is preliminary data.</text>
</comment>
<keyword evidence="1" id="KW-0812">Transmembrane</keyword>
<dbReference type="AlphaFoldDB" id="A0A2P6RBI5"/>
<proteinExistence type="predicted"/>
<feature type="transmembrane region" description="Helical" evidence="1">
    <location>
        <begin position="52"/>
        <end position="71"/>
    </location>
</feature>